<dbReference type="PANTHER" id="PTHR37422:SF13">
    <property type="entry name" value="LIPOPOLYSACCHARIDE BIOSYNTHESIS PROTEIN PA4999-RELATED"/>
    <property type="match status" value="1"/>
</dbReference>
<name>A0A134AD01_9FIRM</name>
<proteinExistence type="predicted"/>
<feature type="transmembrane region" description="Helical" evidence="5">
    <location>
        <begin position="229"/>
        <end position="261"/>
    </location>
</feature>
<keyword evidence="4 5" id="KW-0472">Membrane</keyword>
<feature type="transmembrane region" description="Helical" evidence="5">
    <location>
        <begin position="267"/>
        <end position="289"/>
    </location>
</feature>
<evidence type="ECO:0000256" key="5">
    <source>
        <dbReference type="SAM" id="Phobius"/>
    </source>
</evidence>
<evidence type="ECO:0000313" key="7">
    <source>
        <dbReference type="EMBL" id="KXB65574.1"/>
    </source>
</evidence>
<evidence type="ECO:0000256" key="4">
    <source>
        <dbReference type="ARBA" id="ARBA00023136"/>
    </source>
</evidence>
<evidence type="ECO:0000256" key="2">
    <source>
        <dbReference type="ARBA" id="ARBA00022692"/>
    </source>
</evidence>
<dbReference type="EMBL" id="LSDG01000040">
    <property type="protein sequence ID" value="KXB65574.1"/>
    <property type="molecule type" value="Genomic_DNA"/>
</dbReference>
<evidence type="ECO:0000256" key="3">
    <source>
        <dbReference type="ARBA" id="ARBA00022989"/>
    </source>
</evidence>
<feature type="transmembrane region" description="Helical" evidence="5">
    <location>
        <begin position="200"/>
        <end position="217"/>
    </location>
</feature>
<sequence length="456" mass="51652">MERKLKLNPLLLFAVGFVIGGAALYFKLSFTIGLWAALFGIAVLFENPMAGIIGAAFGYIFLPDTLCLALLYGIFGLYLLRKIFLKNRPLQIEGQETMIYVYFLMLAVQTFTSMIVAGSIRDFAIHTGGLMLFMMIVNESYDEKRLHKIITAVVVATTILALIGIVQYIVGVDIKEGWLDEKFNTDIRARVYSIFGNPNIFAEYLVMTMPLTVGVLWSSKRDGVRISFLAMFAVQLAALFMTMSRGGWLGLALSLLIFIVIVRKELLLLAIPMAGAAVYIIPQTFIARFMTIFNMNESSASYRLQIWKVAIRIIKDNFLLGLGLGYMPFKRTFERYLSTLGIFHAHNTFIEIFAEMGVLGFFFFVLFVIAIFVALFRYPIKSEDRYMRTMGAAMVASFSGMLFHGMFENIFYMTKITTTFYLLLGIAFSLARMCRRRKGLELMKERTGVYGEESII</sequence>
<evidence type="ECO:0000313" key="8">
    <source>
        <dbReference type="Proteomes" id="UP000070442"/>
    </source>
</evidence>
<feature type="transmembrane region" description="Helical" evidence="5">
    <location>
        <begin position="99"/>
        <end position="117"/>
    </location>
</feature>
<dbReference type="RefSeq" id="WP_068368575.1">
    <property type="nucleotide sequence ID" value="NZ_CAMYBE010000015.1"/>
</dbReference>
<dbReference type="Pfam" id="PF04932">
    <property type="entry name" value="Wzy_C"/>
    <property type="match status" value="1"/>
</dbReference>
<comment type="subcellular location">
    <subcellularLocation>
        <location evidence="1">Membrane</location>
        <topology evidence="1">Multi-pass membrane protein</topology>
    </subcellularLocation>
</comment>
<dbReference type="OrthoDB" id="9806320at2"/>
<comment type="caution">
    <text evidence="7">The sequence shown here is derived from an EMBL/GenBank/DDBJ whole genome shotgun (WGS) entry which is preliminary data.</text>
</comment>
<keyword evidence="8" id="KW-1185">Reference proteome</keyword>
<dbReference type="Proteomes" id="UP000070442">
    <property type="component" value="Unassembled WGS sequence"/>
</dbReference>
<reference evidence="8" key="1">
    <citation type="submission" date="2016-01" db="EMBL/GenBank/DDBJ databases">
        <authorList>
            <person name="Mitreva M."/>
            <person name="Pepin K.H."/>
            <person name="Mihindukulasuriya K.A."/>
            <person name="Fulton R."/>
            <person name="Fronick C."/>
            <person name="O'Laughlin M."/>
            <person name="Miner T."/>
            <person name="Herter B."/>
            <person name="Rosa B.A."/>
            <person name="Cordes M."/>
            <person name="Tomlinson C."/>
            <person name="Wollam A."/>
            <person name="Palsikar V.B."/>
            <person name="Mardis E.R."/>
            <person name="Wilson R.K."/>
        </authorList>
    </citation>
    <scope>NUCLEOTIDE SEQUENCE [LARGE SCALE GENOMIC DNA]</scope>
    <source>
        <strain evidence="8">DNF00729</strain>
    </source>
</reference>
<feature type="transmembrane region" description="Helical" evidence="5">
    <location>
        <begin position="148"/>
        <end position="170"/>
    </location>
</feature>
<organism evidence="7 8">
    <name type="scientific">Aedoeadaptatus coxii</name>
    <dbReference type="NCBI Taxonomy" id="755172"/>
    <lineage>
        <taxon>Bacteria</taxon>
        <taxon>Bacillati</taxon>
        <taxon>Bacillota</taxon>
        <taxon>Tissierellia</taxon>
        <taxon>Tissierellales</taxon>
        <taxon>Peptoniphilaceae</taxon>
        <taxon>Aedoeadaptatus</taxon>
    </lineage>
</organism>
<accession>A0A134AD01</accession>
<gene>
    <name evidence="7" type="ORF">HMPREF1863_01300</name>
</gene>
<keyword evidence="3 5" id="KW-1133">Transmembrane helix</keyword>
<feature type="transmembrane region" description="Helical" evidence="5">
    <location>
        <begin position="12"/>
        <end position="45"/>
    </location>
</feature>
<dbReference type="PATRIC" id="fig|755172.3.peg.1263"/>
<protein>
    <submittedName>
        <fullName evidence="7">O-antigen polymerase</fullName>
    </submittedName>
</protein>
<feature type="transmembrane region" description="Helical" evidence="5">
    <location>
        <begin position="410"/>
        <end position="431"/>
    </location>
</feature>
<dbReference type="InterPro" id="IPR007016">
    <property type="entry name" value="O-antigen_ligase-rel_domated"/>
</dbReference>
<evidence type="ECO:0000256" key="1">
    <source>
        <dbReference type="ARBA" id="ARBA00004141"/>
    </source>
</evidence>
<feature type="transmembrane region" description="Helical" evidence="5">
    <location>
        <begin position="51"/>
        <end position="79"/>
    </location>
</feature>
<dbReference type="PANTHER" id="PTHR37422">
    <property type="entry name" value="TEICHURONIC ACID BIOSYNTHESIS PROTEIN TUAE"/>
    <property type="match status" value="1"/>
</dbReference>
<feature type="domain" description="O-antigen ligase-related" evidence="6">
    <location>
        <begin position="231"/>
        <end position="365"/>
    </location>
</feature>
<dbReference type="InterPro" id="IPR051533">
    <property type="entry name" value="WaaL-like"/>
</dbReference>
<dbReference type="AlphaFoldDB" id="A0A134AD01"/>
<keyword evidence="2 5" id="KW-0812">Transmembrane</keyword>
<evidence type="ECO:0000259" key="6">
    <source>
        <dbReference type="Pfam" id="PF04932"/>
    </source>
</evidence>
<dbReference type="GO" id="GO:0016020">
    <property type="term" value="C:membrane"/>
    <property type="evidence" value="ECO:0007669"/>
    <property type="project" value="UniProtKB-SubCell"/>
</dbReference>
<dbReference type="STRING" id="755172.HMPREF1863_01300"/>
<feature type="transmembrane region" description="Helical" evidence="5">
    <location>
        <begin position="349"/>
        <end position="374"/>
    </location>
</feature>